<dbReference type="Pfam" id="PF00534">
    <property type="entry name" value="Glycos_transf_1"/>
    <property type="match status" value="1"/>
</dbReference>
<keyword evidence="3" id="KW-1185">Reference proteome</keyword>
<dbReference type="RefSeq" id="WP_226696132.1">
    <property type="nucleotide sequence ID" value="NZ_JAJAPX010000004.1"/>
</dbReference>
<comment type="caution">
    <text evidence="2">The sequence shown here is derived from an EMBL/GenBank/DDBJ whole genome shotgun (WGS) entry which is preliminary data.</text>
</comment>
<accession>A0A9X1L7C7</accession>
<evidence type="ECO:0000313" key="3">
    <source>
        <dbReference type="Proteomes" id="UP001139286"/>
    </source>
</evidence>
<feature type="domain" description="Glycosyl transferase family 1" evidence="1">
    <location>
        <begin position="243"/>
        <end position="397"/>
    </location>
</feature>
<dbReference type="EC" id="2.4.-.-" evidence="2"/>
<dbReference type="PANTHER" id="PTHR12526">
    <property type="entry name" value="GLYCOSYLTRANSFERASE"/>
    <property type="match status" value="1"/>
</dbReference>
<keyword evidence="2" id="KW-0328">Glycosyltransferase</keyword>
<proteinExistence type="predicted"/>
<dbReference type="InterPro" id="IPR001296">
    <property type="entry name" value="Glyco_trans_1"/>
</dbReference>
<dbReference type="AlphaFoldDB" id="A0A9X1L7C7"/>
<gene>
    <name evidence="2" type="ORF">LG651_10760</name>
</gene>
<evidence type="ECO:0000313" key="2">
    <source>
        <dbReference type="EMBL" id="MCB4808731.1"/>
    </source>
</evidence>
<sequence>MKVLIVNTSDIGGAANACLRLHEGLLNNGIDSKVILIKKHKNLPQTFKVLPEKISIYNRLKKKLFKLLENYNLKKKSNEVVFLKQRSSRLELFSFPFSEFDITKNKWYQEADVVNLHWVSGFLDLKSFFGKNTKPVVWTMHDMNTFTGGEHYTETIIGANNKGNPIYRDYSELENQTNAYYSNYKTKIFNSVNNLTLVAPSKWLQNEALNSTVLHGKTVKHIAYGLNKEIFNIRDKVYSRNLLKLPQDKKVILFVAESLNNTNRKGFDFLVKAFKLLKNNNVVLCAIGHKKVKLNFTNNVIELGAINDELLMSVAYSAADVFVIPSLMDNLPNTVLESLMCGTPVIGFPVGGILDMVKHEENGYIANQISANALKCEIEKFLDNSNRFMANEIRKNAIDKYDLNIQAQNYINLYKSLLN</sequence>
<dbReference type="Proteomes" id="UP001139286">
    <property type="component" value="Unassembled WGS sequence"/>
</dbReference>
<protein>
    <submittedName>
        <fullName evidence="2">Glycosyltransferase</fullName>
        <ecNumber evidence="2">2.4.-.-</ecNumber>
    </submittedName>
</protein>
<evidence type="ECO:0000259" key="1">
    <source>
        <dbReference type="Pfam" id="PF00534"/>
    </source>
</evidence>
<dbReference type="GO" id="GO:0016757">
    <property type="term" value="F:glycosyltransferase activity"/>
    <property type="evidence" value="ECO:0007669"/>
    <property type="project" value="UniProtKB-KW"/>
</dbReference>
<dbReference type="Gene3D" id="3.40.50.2000">
    <property type="entry name" value="Glycogen Phosphorylase B"/>
    <property type="match status" value="2"/>
</dbReference>
<keyword evidence="2" id="KW-0808">Transferase</keyword>
<dbReference type="SUPFAM" id="SSF53756">
    <property type="entry name" value="UDP-Glycosyltransferase/glycogen phosphorylase"/>
    <property type="match status" value="1"/>
</dbReference>
<name>A0A9X1L7C7_9FLAO</name>
<dbReference type="EMBL" id="JAJAPX010000004">
    <property type="protein sequence ID" value="MCB4808731.1"/>
    <property type="molecule type" value="Genomic_DNA"/>
</dbReference>
<organism evidence="2 3">
    <name type="scientific">Neotamlana sargassicola</name>
    <dbReference type="NCBI Taxonomy" id="2883125"/>
    <lineage>
        <taxon>Bacteria</taxon>
        <taxon>Pseudomonadati</taxon>
        <taxon>Bacteroidota</taxon>
        <taxon>Flavobacteriia</taxon>
        <taxon>Flavobacteriales</taxon>
        <taxon>Flavobacteriaceae</taxon>
        <taxon>Neotamlana</taxon>
    </lineage>
</organism>
<dbReference type="PANTHER" id="PTHR12526:SF637">
    <property type="entry name" value="GLYCOSYLTRANSFERASE EPSF-RELATED"/>
    <property type="match status" value="1"/>
</dbReference>
<reference evidence="2" key="1">
    <citation type="submission" date="2021-10" db="EMBL/GenBank/DDBJ databases">
        <title>Tamlana sargassums sp. nov., and Tamlana laminarinivorans sp. nov., two new bacteria isolated from the brown alga.</title>
        <authorList>
            <person name="Li J."/>
        </authorList>
    </citation>
    <scope>NUCLEOTIDE SEQUENCE</scope>
    <source>
        <strain evidence="2">62-3</strain>
    </source>
</reference>